<evidence type="ECO:0000313" key="3">
    <source>
        <dbReference type="Proteomes" id="UP001199319"/>
    </source>
</evidence>
<feature type="chain" id="PRO_5042018790" evidence="1">
    <location>
        <begin position="25"/>
        <end position="155"/>
    </location>
</feature>
<dbReference type="RefSeq" id="WP_302928341.1">
    <property type="nucleotide sequence ID" value="NZ_JAJEPW010000012.1"/>
</dbReference>
<dbReference type="Proteomes" id="UP001199319">
    <property type="component" value="Unassembled WGS sequence"/>
</dbReference>
<dbReference type="EMBL" id="JAJEPW010000012">
    <property type="protein sequence ID" value="MCC2129043.1"/>
    <property type="molecule type" value="Genomic_DNA"/>
</dbReference>
<gene>
    <name evidence="2" type="ORF">LKD37_05855</name>
</gene>
<evidence type="ECO:0000313" key="2">
    <source>
        <dbReference type="EMBL" id="MCC2129043.1"/>
    </source>
</evidence>
<reference evidence="2" key="1">
    <citation type="submission" date="2021-10" db="EMBL/GenBank/DDBJ databases">
        <title>Anaerobic single-cell dispensing facilitates the cultivation of human gut bacteria.</title>
        <authorList>
            <person name="Afrizal A."/>
        </authorList>
    </citation>
    <scope>NUCLEOTIDE SEQUENCE</scope>
    <source>
        <strain evidence="2">CLA-AA-H272</strain>
    </source>
</reference>
<accession>A0AAE3ADF0</accession>
<name>A0AAE3ADF0_9FIRM</name>
<comment type="caution">
    <text evidence="2">The sequence shown here is derived from an EMBL/GenBank/DDBJ whole genome shotgun (WGS) entry which is preliminary data.</text>
</comment>
<keyword evidence="3" id="KW-1185">Reference proteome</keyword>
<dbReference type="PROSITE" id="PS51257">
    <property type="entry name" value="PROKAR_LIPOPROTEIN"/>
    <property type="match status" value="1"/>
</dbReference>
<organism evidence="2 3">
    <name type="scientific">Brotocaccenecus cirricatena</name>
    <dbReference type="NCBI Taxonomy" id="3064195"/>
    <lineage>
        <taxon>Bacteria</taxon>
        <taxon>Bacillati</taxon>
        <taxon>Bacillota</taxon>
        <taxon>Clostridia</taxon>
        <taxon>Eubacteriales</taxon>
        <taxon>Oscillospiraceae</taxon>
        <taxon>Brotocaccenecus</taxon>
    </lineage>
</organism>
<sequence>MKRKTPVKLIGYLLCVALLCGLLAGCGNDKVQKEQNDNVSADTIPEDVVVHTDYGDLHYPDRWQEYVTIRQEQNGNTIAVTFETKSGEETYELFKVLIGDDSSEVVGSLTDDTGAQRNVYLHVDELPADSGLDETEQTRFYAMQEDLNYLIDNLK</sequence>
<evidence type="ECO:0000256" key="1">
    <source>
        <dbReference type="SAM" id="SignalP"/>
    </source>
</evidence>
<protein>
    <submittedName>
        <fullName evidence="2">Uncharacterized protein</fullName>
    </submittedName>
</protein>
<proteinExistence type="predicted"/>
<dbReference type="AlphaFoldDB" id="A0AAE3ADF0"/>
<keyword evidence="1" id="KW-0732">Signal</keyword>
<feature type="signal peptide" evidence="1">
    <location>
        <begin position="1"/>
        <end position="24"/>
    </location>
</feature>